<feature type="domain" description="DOMON" evidence="6">
    <location>
        <begin position="48"/>
        <end position="165"/>
    </location>
</feature>
<dbReference type="SMART" id="SM00664">
    <property type="entry name" value="DoH"/>
    <property type="match status" value="1"/>
</dbReference>
<evidence type="ECO:0000313" key="7">
    <source>
        <dbReference type="EMBL" id="CAL8141879.1"/>
    </source>
</evidence>
<organism evidence="7 8">
    <name type="scientific">Orchesella dallaii</name>
    <dbReference type="NCBI Taxonomy" id="48710"/>
    <lineage>
        <taxon>Eukaryota</taxon>
        <taxon>Metazoa</taxon>
        <taxon>Ecdysozoa</taxon>
        <taxon>Arthropoda</taxon>
        <taxon>Hexapoda</taxon>
        <taxon>Collembola</taxon>
        <taxon>Entomobryomorpha</taxon>
        <taxon>Entomobryoidea</taxon>
        <taxon>Orchesellidae</taxon>
        <taxon>Orchesellinae</taxon>
        <taxon>Orchesella</taxon>
    </lineage>
</organism>
<evidence type="ECO:0000256" key="2">
    <source>
        <dbReference type="ARBA" id="ARBA00023157"/>
    </source>
</evidence>
<dbReference type="PROSITE" id="PS50836">
    <property type="entry name" value="DOMON"/>
    <property type="match status" value="1"/>
</dbReference>
<sequence>MDSKTLPHRKLAMFLLLTGVVCSLYSVTSAYLVDDNPYRHLITLNEKASYQLEWLVDWEAERIIFNITVQTRGYVGFGLSRRGKMVGSDLVIGGVDSEGTPYFRDYHAIGNQMPIEDPSQDWELLEASETGNQTSLRFARAFDTCDADHDIPITMDVLSLMWAYGEVDDDVQYHFQNRGTYQAYLLDPDLTPRAANPKYRSRHPEEAQALKKLDFARTKVLPEQDTLYWCTFHKLPFTRKQHIIGFQTVFPNPQNASHVHHMILHRCRAPPGVSQDDFFGGPSRSEGTECYILDQPNNLPVPYCREVIHVWGVGGRAIFFPENVGIAMQELEDEYFMFQIHYDNPNNGSVNVTVNLEAYYTDQLREHEAGVMQMGDMQPGAHSIIIPPGSLNHVIHGHCAPGCTDRIISPVDENGQGVLMFATFLHTHISGRSTRLMHFRDNKELPWINYDENYDFNFQQFRVLREPRQILPQDQLIYRCTYDSTSRNGSAIHGGFSTREEMCTVFTYYYKSSRGFALCRSEVRTDRYMDHLGISNYTWSRPLRQMVVTEPPEYAGLTMRDYINNHIDWTIDYRRELQRLQIYEPQITQCPRFYWNDGRMFTGPGSDGQRYTSVDPDFEHSSTMPLIPRWQRPPQCTREPGRGN</sequence>
<dbReference type="InterPro" id="IPR024548">
    <property type="entry name" value="Cu2_monoox_C"/>
</dbReference>
<feature type="region of interest" description="Disordered" evidence="4">
    <location>
        <begin position="606"/>
        <end position="644"/>
    </location>
</feature>
<dbReference type="Pfam" id="PF01082">
    <property type="entry name" value="Cu2_monooxygen"/>
    <property type="match status" value="1"/>
</dbReference>
<dbReference type="InterPro" id="IPR000945">
    <property type="entry name" value="DBH-like"/>
</dbReference>
<feature type="signal peptide" evidence="5">
    <location>
        <begin position="1"/>
        <end position="23"/>
    </location>
</feature>
<evidence type="ECO:0000259" key="6">
    <source>
        <dbReference type="PROSITE" id="PS50836"/>
    </source>
</evidence>
<dbReference type="InterPro" id="IPR036939">
    <property type="entry name" value="Cu2_ascorb_mOase_N_sf"/>
</dbReference>
<evidence type="ECO:0000313" key="8">
    <source>
        <dbReference type="Proteomes" id="UP001642540"/>
    </source>
</evidence>
<feature type="chain" id="PRO_5046965630" description="DOMON domain-containing protein" evidence="5">
    <location>
        <begin position="24"/>
        <end position="644"/>
    </location>
</feature>
<keyword evidence="3" id="KW-0325">Glycoprotein</keyword>
<evidence type="ECO:0000256" key="4">
    <source>
        <dbReference type="SAM" id="MobiDB-lite"/>
    </source>
</evidence>
<dbReference type="InterPro" id="IPR045266">
    <property type="entry name" value="DOH_DOMON"/>
</dbReference>
<evidence type="ECO:0000256" key="1">
    <source>
        <dbReference type="ARBA" id="ARBA00010676"/>
    </source>
</evidence>
<dbReference type="CDD" id="cd09631">
    <property type="entry name" value="DOMON_DOH"/>
    <property type="match status" value="1"/>
</dbReference>
<name>A0ABP1S2F6_9HEXA</name>
<protein>
    <recommendedName>
        <fullName evidence="6">DOMON domain-containing protein</fullName>
    </recommendedName>
</protein>
<keyword evidence="8" id="KW-1185">Reference proteome</keyword>
<evidence type="ECO:0000256" key="5">
    <source>
        <dbReference type="SAM" id="SignalP"/>
    </source>
</evidence>
<dbReference type="InterPro" id="IPR005018">
    <property type="entry name" value="DOMON_domain"/>
</dbReference>
<dbReference type="PANTHER" id="PTHR10157:SF23">
    <property type="entry name" value="MOXD1 HOMOLOG 1"/>
    <property type="match status" value="1"/>
</dbReference>
<dbReference type="Gene3D" id="2.60.120.310">
    <property type="entry name" value="Copper type II, ascorbate-dependent monooxygenase, N-terminal domain"/>
    <property type="match status" value="1"/>
</dbReference>
<dbReference type="Gene3D" id="2.60.120.230">
    <property type="match status" value="1"/>
</dbReference>
<evidence type="ECO:0000256" key="3">
    <source>
        <dbReference type="ARBA" id="ARBA00023180"/>
    </source>
</evidence>
<dbReference type="SUPFAM" id="SSF49742">
    <property type="entry name" value="PHM/PNGase F"/>
    <property type="match status" value="2"/>
</dbReference>
<dbReference type="InterPro" id="IPR014784">
    <property type="entry name" value="Cu2_ascorb_mOase-like_C"/>
</dbReference>
<proteinExistence type="inferred from homology"/>
<dbReference type="Pfam" id="PF03712">
    <property type="entry name" value="Cu2_monoox_C"/>
    <property type="match status" value="1"/>
</dbReference>
<dbReference type="PANTHER" id="PTHR10157">
    <property type="entry name" value="DOPAMINE BETA HYDROXYLASE RELATED"/>
    <property type="match status" value="1"/>
</dbReference>
<dbReference type="InterPro" id="IPR008977">
    <property type="entry name" value="PHM/PNGase_F_dom_sf"/>
</dbReference>
<dbReference type="InterPro" id="IPR000323">
    <property type="entry name" value="Cu2_ascorb_mOase_N"/>
</dbReference>
<gene>
    <name evidence="7" type="ORF">ODALV1_LOCUS28884</name>
</gene>
<accession>A0ABP1S2F6</accession>
<comment type="similarity">
    <text evidence="1">Belongs to the copper type II ascorbate-dependent monooxygenase family.</text>
</comment>
<keyword evidence="2" id="KW-1015">Disulfide bond</keyword>
<dbReference type="Proteomes" id="UP001642540">
    <property type="component" value="Unassembled WGS sequence"/>
</dbReference>
<dbReference type="EMBL" id="CAXLJM020000148">
    <property type="protein sequence ID" value="CAL8141879.1"/>
    <property type="molecule type" value="Genomic_DNA"/>
</dbReference>
<dbReference type="SUPFAM" id="SSF49344">
    <property type="entry name" value="CBD9-like"/>
    <property type="match status" value="1"/>
</dbReference>
<dbReference type="Pfam" id="PF03351">
    <property type="entry name" value="DOMON"/>
    <property type="match status" value="1"/>
</dbReference>
<reference evidence="7 8" key="1">
    <citation type="submission" date="2024-08" db="EMBL/GenBank/DDBJ databases">
        <authorList>
            <person name="Cucini C."/>
            <person name="Frati F."/>
        </authorList>
    </citation>
    <scope>NUCLEOTIDE SEQUENCE [LARGE SCALE GENOMIC DNA]</scope>
</reference>
<comment type="caution">
    <text evidence="7">The sequence shown here is derived from an EMBL/GenBank/DDBJ whole genome shotgun (WGS) entry which is preliminary data.</text>
</comment>
<keyword evidence="5" id="KW-0732">Signal</keyword>